<keyword evidence="3" id="KW-1185">Reference proteome</keyword>
<comment type="caution">
    <text evidence="2">The sequence shown here is derived from an EMBL/GenBank/DDBJ whole genome shotgun (WGS) entry which is preliminary data.</text>
</comment>
<name>A0ABS5PT46_9FIRM</name>
<organism evidence="2 3">
    <name type="scientific">Fusibacter paucivorans</name>
    <dbReference type="NCBI Taxonomy" id="76009"/>
    <lineage>
        <taxon>Bacteria</taxon>
        <taxon>Bacillati</taxon>
        <taxon>Bacillota</taxon>
        <taxon>Clostridia</taxon>
        <taxon>Eubacteriales</taxon>
        <taxon>Eubacteriales Family XII. Incertae Sedis</taxon>
        <taxon>Fusibacter</taxon>
    </lineage>
</organism>
<dbReference type="RefSeq" id="WP_213238203.1">
    <property type="nucleotide sequence ID" value="NZ_JAHBCL010000037.1"/>
</dbReference>
<keyword evidence="1" id="KW-1133">Transmembrane helix</keyword>
<evidence type="ECO:0000313" key="3">
    <source>
        <dbReference type="Proteomes" id="UP000746471"/>
    </source>
</evidence>
<feature type="transmembrane region" description="Helical" evidence="1">
    <location>
        <begin position="75"/>
        <end position="93"/>
    </location>
</feature>
<reference evidence="2 3" key="1">
    <citation type="submission" date="2021-05" db="EMBL/GenBank/DDBJ databases">
        <title>Fusibacter ferrireducens sp. nov., an anaerobic, sulfur- and Fe-reducing bacterium isolated from the mangrove sediment.</title>
        <authorList>
            <person name="Qiu D."/>
        </authorList>
    </citation>
    <scope>NUCLEOTIDE SEQUENCE [LARGE SCALE GENOMIC DNA]</scope>
    <source>
        <strain evidence="2 3">DSM 12116</strain>
    </source>
</reference>
<keyword evidence="1" id="KW-0472">Membrane</keyword>
<keyword evidence="1" id="KW-0812">Transmembrane</keyword>
<feature type="transmembrane region" description="Helical" evidence="1">
    <location>
        <begin position="34"/>
        <end position="55"/>
    </location>
</feature>
<evidence type="ECO:0000313" key="2">
    <source>
        <dbReference type="EMBL" id="MBS7528344.1"/>
    </source>
</evidence>
<gene>
    <name evidence="2" type="ORF">KHM83_16765</name>
</gene>
<sequence>MKKSSFVAMILGTISVVFFALGMCMTMLPEWNAFKPGVVSGSIGIVFALITIFVWRKMEHKEPIKINPKTIGTALLGMVGALALGIGMCYVMIWSNLILGVVIGLVGIIILMSLIPIIKGLK</sequence>
<accession>A0ABS5PT46</accession>
<proteinExistence type="predicted"/>
<feature type="transmembrane region" description="Helical" evidence="1">
    <location>
        <begin position="7"/>
        <end position="28"/>
    </location>
</feature>
<dbReference type="EMBL" id="JAHBCL010000037">
    <property type="protein sequence ID" value="MBS7528344.1"/>
    <property type="molecule type" value="Genomic_DNA"/>
</dbReference>
<dbReference type="Proteomes" id="UP000746471">
    <property type="component" value="Unassembled WGS sequence"/>
</dbReference>
<feature type="transmembrane region" description="Helical" evidence="1">
    <location>
        <begin position="99"/>
        <end position="118"/>
    </location>
</feature>
<evidence type="ECO:0000256" key="1">
    <source>
        <dbReference type="SAM" id="Phobius"/>
    </source>
</evidence>
<protein>
    <submittedName>
        <fullName evidence="2">Uncharacterized protein</fullName>
    </submittedName>
</protein>